<dbReference type="AlphaFoldDB" id="A0AAJ0G8I7"/>
<reference evidence="2" key="1">
    <citation type="submission" date="2023-04" db="EMBL/GenBank/DDBJ databases">
        <title>Black Yeasts Isolated from many extreme environments.</title>
        <authorList>
            <person name="Coleine C."/>
            <person name="Stajich J.E."/>
            <person name="Selbmann L."/>
        </authorList>
    </citation>
    <scope>NUCLEOTIDE SEQUENCE</scope>
    <source>
        <strain evidence="2">CCFEE 5312</strain>
    </source>
</reference>
<proteinExistence type="predicted"/>
<feature type="compositionally biased region" description="Polar residues" evidence="1">
    <location>
        <begin position="98"/>
        <end position="130"/>
    </location>
</feature>
<keyword evidence="3" id="KW-1185">Reference proteome</keyword>
<gene>
    <name evidence="2" type="ORF">LTR09_010582</name>
</gene>
<sequence>MGNTQTTDAALEAARYREREFWNREHQPNYPQALREVYNDIESMGPSQCSRQDWNRLVSNQLESINPQVQFVYDVYHISDTTEEQLRSTPAPAASEVTKGNATAEAQRSSQKFSNAEAQPSSPRPSTANVQQTPFVSYIEVRNLASGLLPTSPSPAEAHVSTASGDAATISAFALACLPPPNAPHPQSQLVNDIANELATTCPVDLGNNAKLCDLSRRCGYLHCTGLHLCKTFWNQAKLWLDSACPYGGEGVKHFDTTSGQLVWHGRPNCKKQFPGRGHRGVCFVIPDMPPCSYGHDHAETRRSVTQDRTAEKWAKGRG</sequence>
<comment type="caution">
    <text evidence="2">The sequence shown here is derived from an EMBL/GenBank/DDBJ whole genome shotgun (WGS) entry which is preliminary data.</text>
</comment>
<evidence type="ECO:0000313" key="2">
    <source>
        <dbReference type="EMBL" id="KAK3048067.1"/>
    </source>
</evidence>
<protein>
    <submittedName>
        <fullName evidence="2">Uncharacterized protein</fullName>
    </submittedName>
</protein>
<accession>A0AAJ0G8I7</accession>
<organism evidence="2 3">
    <name type="scientific">Extremus antarcticus</name>
    <dbReference type="NCBI Taxonomy" id="702011"/>
    <lineage>
        <taxon>Eukaryota</taxon>
        <taxon>Fungi</taxon>
        <taxon>Dikarya</taxon>
        <taxon>Ascomycota</taxon>
        <taxon>Pezizomycotina</taxon>
        <taxon>Dothideomycetes</taxon>
        <taxon>Dothideomycetidae</taxon>
        <taxon>Mycosphaerellales</taxon>
        <taxon>Extremaceae</taxon>
        <taxon>Extremus</taxon>
    </lineage>
</organism>
<evidence type="ECO:0000256" key="1">
    <source>
        <dbReference type="SAM" id="MobiDB-lite"/>
    </source>
</evidence>
<dbReference type="EMBL" id="JAWDJX010000053">
    <property type="protein sequence ID" value="KAK3048067.1"/>
    <property type="molecule type" value="Genomic_DNA"/>
</dbReference>
<feature type="region of interest" description="Disordered" evidence="1">
    <location>
        <begin position="83"/>
        <end position="130"/>
    </location>
</feature>
<dbReference type="Proteomes" id="UP001271007">
    <property type="component" value="Unassembled WGS sequence"/>
</dbReference>
<evidence type="ECO:0000313" key="3">
    <source>
        <dbReference type="Proteomes" id="UP001271007"/>
    </source>
</evidence>
<name>A0AAJ0G8I7_9PEZI</name>